<dbReference type="PANTHER" id="PTHR31223:SF70">
    <property type="entry name" value="LOG FAMILY PROTEIN YJL055W"/>
    <property type="match status" value="1"/>
</dbReference>
<comment type="similarity">
    <text evidence="1 2">Belongs to the LOG family.</text>
</comment>
<dbReference type="GO" id="GO:0009691">
    <property type="term" value="P:cytokinin biosynthetic process"/>
    <property type="evidence" value="ECO:0007669"/>
    <property type="project" value="UniProtKB-UniRule"/>
</dbReference>
<keyword evidence="2" id="KW-0378">Hydrolase</keyword>
<dbReference type="Gene3D" id="3.40.50.450">
    <property type="match status" value="1"/>
</dbReference>
<evidence type="ECO:0000313" key="4">
    <source>
        <dbReference type="Proteomes" id="UP000615234"/>
    </source>
</evidence>
<reference evidence="3 4" key="1">
    <citation type="submission" date="2020-08" db="EMBL/GenBank/DDBJ databases">
        <title>Genome public.</title>
        <authorList>
            <person name="Liu C."/>
            <person name="Sun Q."/>
        </authorList>
    </citation>
    <scope>NUCLEOTIDE SEQUENCE [LARGE SCALE GENOMIC DNA]</scope>
    <source>
        <strain evidence="3 4">NSJ-10</strain>
    </source>
</reference>
<comment type="caution">
    <text evidence="3">The sequence shown here is derived from an EMBL/GenBank/DDBJ whole genome shotgun (WGS) entry which is preliminary data.</text>
</comment>
<dbReference type="EC" id="3.2.2.n1" evidence="2"/>
<dbReference type="PANTHER" id="PTHR31223">
    <property type="entry name" value="LOG FAMILY PROTEIN YJL055W"/>
    <property type="match status" value="1"/>
</dbReference>
<proteinExistence type="inferred from homology"/>
<sequence>MNICIFGASSNDIDQAYMDAVFNLGKKLAERGHTLVFGAGARGLMGAAARGASAGNGEIVGVAPTFFNVDGIIYDKCTELIRTETMRERKQIMEDRSDAFIMVPGGIGTFEEFFEVLTLKQLGRHGKAIIVYNQDGFFNSLFQMMDECVEKGFMNHVTNEIYQVMTDTDEILSYLDGYTPEVGKVFKF</sequence>
<keyword evidence="4" id="KW-1185">Reference proteome</keyword>
<dbReference type="AlphaFoldDB" id="A0A8I0DR22"/>
<evidence type="ECO:0000313" key="3">
    <source>
        <dbReference type="EMBL" id="MBC5661643.1"/>
    </source>
</evidence>
<dbReference type="NCBIfam" id="TIGR00730">
    <property type="entry name" value="Rossman fold protein, TIGR00730 family"/>
    <property type="match status" value="1"/>
</dbReference>
<dbReference type="EMBL" id="JACOOX010000001">
    <property type="protein sequence ID" value="MBC5661643.1"/>
    <property type="molecule type" value="Genomic_DNA"/>
</dbReference>
<gene>
    <name evidence="3" type="ORF">H8S09_01840</name>
</gene>
<dbReference type="InterPro" id="IPR005269">
    <property type="entry name" value="LOG"/>
</dbReference>
<keyword evidence="2" id="KW-0203">Cytokinin biosynthesis</keyword>
<accession>A0A8I0DR22</accession>
<organism evidence="3 4">
    <name type="scientific">Coprococcus hominis</name>
    <name type="common">ex Liu et al. 2022</name>
    <dbReference type="NCBI Taxonomy" id="2763039"/>
    <lineage>
        <taxon>Bacteria</taxon>
        <taxon>Bacillati</taxon>
        <taxon>Bacillota</taxon>
        <taxon>Clostridia</taxon>
        <taxon>Lachnospirales</taxon>
        <taxon>Lachnospiraceae</taxon>
        <taxon>Coprococcus</taxon>
    </lineage>
</organism>
<dbReference type="GO" id="GO:0016799">
    <property type="term" value="F:hydrolase activity, hydrolyzing N-glycosyl compounds"/>
    <property type="evidence" value="ECO:0007669"/>
    <property type="project" value="TreeGrafter"/>
</dbReference>
<protein>
    <recommendedName>
        <fullName evidence="2">Cytokinin riboside 5'-monophosphate phosphoribohydrolase</fullName>
        <ecNumber evidence="2">3.2.2.n1</ecNumber>
    </recommendedName>
</protein>
<evidence type="ECO:0000256" key="1">
    <source>
        <dbReference type="ARBA" id="ARBA00006763"/>
    </source>
</evidence>
<dbReference type="InterPro" id="IPR031100">
    <property type="entry name" value="LOG_fam"/>
</dbReference>
<dbReference type="Proteomes" id="UP000615234">
    <property type="component" value="Unassembled WGS sequence"/>
</dbReference>
<dbReference type="SUPFAM" id="SSF102405">
    <property type="entry name" value="MCP/YpsA-like"/>
    <property type="match status" value="1"/>
</dbReference>
<dbReference type="GO" id="GO:0005829">
    <property type="term" value="C:cytosol"/>
    <property type="evidence" value="ECO:0007669"/>
    <property type="project" value="TreeGrafter"/>
</dbReference>
<dbReference type="Pfam" id="PF03641">
    <property type="entry name" value="Lysine_decarbox"/>
    <property type="match status" value="1"/>
</dbReference>
<name>A0A8I0DR22_9FIRM</name>
<dbReference type="RefSeq" id="WP_021944453.1">
    <property type="nucleotide sequence ID" value="NZ_JACOOX010000001.1"/>
</dbReference>
<evidence type="ECO:0000256" key="2">
    <source>
        <dbReference type="RuleBase" id="RU363015"/>
    </source>
</evidence>